<dbReference type="PROSITE" id="PS50253">
    <property type="entry name" value="COX3"/>
    <property type="match status" value="1"/>
</dbReference>
<dbReference type="OrthoDB" id="261701at2"/>
<dbReference type="Gene3D" id="1.20.120.80">
    <property type="entry name" value="Cytochrome c oxidase, subunit III, four-helix bundle"/>
    <property type="match status" value="1"/>
</dbReference>
<comment type="subcellular location">
    <subcellularLocation>
        <location evidence="6">Cell membrane</location>
        <topology evidence="6">Multi-pass membrane protein</topology>
    </subcellularLocation>
    <subcellularLocation>
        <location evidence="1">Membrane</location>
        <topology evidence="1">Multi-pass membrane protein</topology>
    </subcellularLocation>
</comment>
<dbReference type="AlphaFoldDB" id="A0A2S8G1V3"/>
<evidence type="ECO:0000256" key="3">
    <source>
        <dbReference type="ARBA" id="ARBA00022692"/>
    </source>
</evidence>
<keyword evidence="3 6" id="KW-0812">Transmembrane</keyword>
<feature type="transmembrane region" description="Helical" evidence="7">
    <location>
        <begin position="93"/>
        <end position="112"/>
    </location>
</feature>
<sequence length="200" mass="22969">MLRNSFSTISMRREEYQAKVGFALFIASLTMFFLAGLVAFIAIGSFPKVLAIPVSSIPWPLTVGTLFMLAVSFTLHQAVVSVRRERQLRLRQWLWASFAIAIVFILCQTIGLRELLESLAAAITAGKRQPQFGVVFFLVFVHGLHVVGGMIFLRWIIYHAYQHRYDHESHWGIDLCALYWHFLDIVWIVMLVTFLVTCQF</sequence>
<reference evidence="9 10" key="1">
    <citation type="submission" date="2018-02" db="EMBL/GenBank/DDBJ databases">
        <title>Comparative genomes isolates from brazilian mangrove.</title>
        <authorList>
            <person name="Araujo J.E."/>
            <person name="Taketani R.G."/>
            <person name="Silva M.C.P."/>
            <person name="Loureco M.V."/>
            <person name="Andreote F.D."/>
        </authorList>
    </citation>
    <scope>NUCLEOTIDE SEQUENCE [LARGE SCALE GENOMIC DNA]</scope>
    <source>
        <strain evidence="9 10">NAP PRIS-MGV</strain>
    </source>
</reference>
<evidence type="ECO:0000256" key="4">
    <source>
        <dbReference type="ARBA" id="ARBA00022989"/>
    </source>
</evidence>
<dbReference type="InterPro" id="IPR035973">
    <property type="entry name" value="Cyt_c_oxidase_su3-like_sf"/>
</dbReference>
<evidence type="ECO:0000256" key="7">
    <source>
        <dbReference type="SAM" id="Phobius"/>
    </source>
</evidence>
<evidence type="ECO:0000256" key="2">
    <source>
        <dbReference type="ARBA" id="ARBA00010581"/>
    </source>
</evidence>
<dbReference type="Pfam" id="PF00510">
    <property type="entry name" value="COX3"/>
    <property type="match status" value="1"/>
</dbReference>
<feature type="domain" description="Heme-copper oxidase subunit III family profile" evidence="8">
    <location>
        <begin position="1"/>
        <end position="199"/>
    </location>
</feature>
<dbReference type="RefSeq" id="WP_105353812.1">
    <property type="nucleotide sequence ID" value="NZ_PUIB01000011.1"/>
</dbReference>
<organism evidence="9 10">
    <name type="scientific">Blastopirellula marina</name>
    <dbReference type="NCBI Taxonomy" id="124"/>
    <lineage>
        <taxon>Bacteria</taxon>
        <taxon>Pseudomonadati</taxon>
        <taxon>Planctomycetota</taxon>
        <taxon>Planctomycetia</taxon>
        <taxon>Pirellulales</taxon>
        <taxon>Pirellulaceae</taxon>
        <taxon>Blastopirellula</taxon>
    </lineage>
</organism>
<evidence type="ECO:0000256" key="5">
    <source>
        <dbReference type="ARBA" id="ARBA00023136"/>
    </source>
</evidence>
<dbReference type="InterPro" id="IPR000298">
    <property type="entry name" value="Cyt_c_oxidase-like_su3"/>
</dbReference>
<comment type="similarity">
    <text evidence="2 6">Belongs to the cytochrome c oxidase subunit 3 family.</text>
</comment>
<evidence type="ECO:0000256" key="1">
    <source>
        <dbReference type="ARBA" id="ARBA00004141"/>
    </source>
</evidence>
<dbReference type="InterPro" id="IPR013833">
    <property type="entry name" value="Cyt_c_oxidase_su3_a-hlx"/>
</dbReference>
<protein>
    <recommendedName>
        <fullName evidence="8">Heme-copper oxidase subunit III family profile domain-containing protein</fullName>
    </recommendedName>
</protein>
<dbReference type="SUPFAM" id="SSF81452">
    <property type="entry name" value="Cytochrome c oxidase subunit III-like"/>
    <property type="match status" value="1"/>
</dbReference>
<dbReference type="GO" id="GO:0019646">
    <property type="term" value="P:aerobic electron transport chain"/>
    <property type="evidence" value="ECO:0007669"/>
    <property type="project" value="InterPro"/>
</dbReference>
<dbReference type="PANTHER" id="PTHR11403">
    <property type="entry name" value="CYTOCHROME C OXIDASE SUBUNIT III"/>
    <property type="match status" value="1"/>
</dbReference>
<feature type="transmembrane region" description="Helical" evidence="7">
    <location>
        <begin position="20"/>
        <end position="45"/>
    </location>
</feature>
<proteinExistence type="inferred from homology"/>
<dbReference type="Proteomes" id="UP000239388">
    <property type="component" value="Unassembled WGS sequence"/>
</dbReference>
<accession>A0A2S8G1V3</accession>
<feature type="transmembrane region" description="Helical" evidence="7">
    <location>
        <begin position="178"/>
        <end position="197"/>
    </location>
</feature>
<evidence type="ECO:0000313" key="10">
    <source>
        <dbReference type="Proteomes" id="UP000239388"/>
    </source>
</evidence>
<keyword evidence="4 7" id="KW-1133">Transmembrane helix</keyword>
<evidence type="ECO:0000259" key="8">
    <source>
        <dbReference type="PROSITE" id="PS50253"/>
    </source>
</evidence>
<dbReference type="GO" id="GO:0005886">
    <property type="term" value="C:plasma membrane"/>
    <property type="evidence" value="ECO:0007669"/>
    <property type="project" value="UniProtKB-SubCell"/>
</dbReference>
<evidence type="ECO:0000256" key="6">
    <source>
        <dbReference type="RuleBase" id="RU003376"/>
    </source>
</evidence>
<dbReference type="PANTHER" id="PTHR11403:SF10">
    <property type="entry name" value="CYTOCHROME C OXIDASE"/>
    <property type="match status" value="1"/>
</dbReference>
<feature type="transmembrane region" description="Helical" evidence="7">
    <location>
        <begin position="57"/>
        <end position="81"/>
    </location>
</feature>
<dbReference type="InterPro" id="IPR024791">
    <property type="entry name" value="Cyt_c/ubiquinol_Oxase_su3"/>
</dbReference>
<name>A0A2S8G1V3_9BACT</name>
<keyword evidence="5 7" id="KW-0472">Membrane</keyword>
<feature type="transmembrane region" description="Helical" evidence="7">
    <location>
        <begin position="132"/>
        <end position="157"/>
    </location>
</feature>
<dbReference type="CDD" id="cd00386">
    <property type="entry name" value="Heme_Cu_Oxidase_III_like"/>
    <property type="match status" value="1"/>
</dbReference>
<evidence type="ECO:0000313" key="9">
    <source>
        <dbReference type="EMBL" id="PQO38427.1"/>
    </source>
</evidence>
<dbReference type="GO" id="GO:0004129">
    <property type="term" value="F:cytochrome-c oxidase activity"/>
    <property type="evidence" value="ECO:0007669"/>
    <property type="project" value="InterPro"/>
</dbReference>
<dbReference type="EMBL" id="PUIB01000011">
    <property type="protein sequence ID" value="PQO38427.1"/>
    <property type="molecule type" value="Genomic_DNA"/>
</dbReference>
<gene>
    <name evidence="9" type="ORF">C5Y98_10210</name>
</gene>
<comment type="caution">
    <text evidence="9">The sequence shown here is derived from an EMBL/GenBank/DDBJ whole genome shotgun (WGS) entry which is preliminary data.</text>
</comment>